<dbReference type="InterPro" id="IPR036259">
    <property type="entry name" value="MFS_trans_sf"/>
</dbReference>
<dbReference type="OrthoDB" id="6360at2"/>
<feature type="transmembrane region" description="Helical" evidence="5">
    <location>
        <begin position="315"/>
        <end position="338"/>
    </location>
</feature>
<evidence type="ECO:0000313" key="8">
    <source>
        <dbReference type="Proteomes" id="UP000199024"/>
    </source>
</evidence>
<dbReference type="InterPro" id="IPR020846">
    <property type="entry name" value="MFS_dom"/>
</dbReference>
<feature type="transmembrane region" description="Helical" evidence="5">
    <location>
        <begin position="350"/>
        <end position="372"/>
    </location>
</feature>
<evidence type="ECO:0000256" key="5">
    <source>
        <dbReference type="SAM" id="Phobius"/>
    </source>
</evidence>
<feature type="transmembrane region" description="Helical" evidence="5">
    <location>
        <begin position="378"/>
        <end position="399"/>
    </location>
</feature>
<feature type="transmembrane region" description="Helical" evidence="5">
    <location>
        <begin position="256"/>
        <end position="276"/>
    </location>
</feature>
<evidence type="ECO:0000256" key="1">
    <source>
        <dbReference type="ARBA" id="ARBA00004141"/>
    </source>
</evidence>
<gene>
    <name evidence="7" type="ORF">SAMN05421771_3857</name>
</gene>
<reference evidence="7 8" key="1">
    <citation type="submission" date="2016-10" db="EMBL/GenBank/DDBJ databases">
        <authorList>
            <person name="de Groot N.N."/>
        </authorList>
    </citation>
    <scope>NUCLEOTIDE SEQUENCE [LARGE SCALE GENOMIC DNA]</scope>
    <source>
        <strain evidence="7 8">DSM 21001</strain>
    </source>
</reference>
<keyword evidence="4 5" id="KW-0472">Membrane</keyword>
<dbReference type="GO" id="GO:0016020">
    <property type="term" value="C:membrane"/>
    <property type="evidence" value="ECO:0007669"/>
    <property type="project" value="UniProtKB-SubCell"/>
</dbReference>
<keyword evidence="8" id="KW-1185">Reference proteome</keyword>
<dbReference type="Proteomes" id="UP000199024">
    <property type="component" value="Unassembled WGS sequence"/>
</dbReference>
<accession>A0A1I6MYR4</accession>
<dbReference type="PANTHER" id="PTHR11662">
    <property type="entry name" value="SOLUTE CARRIER FAMILY 17"/>
    <property type="match status" value="1"/>
</dbReference>
<feature type="transmembrane region" description="Helical" evidence="5">
    <location>
        <begin position="288"/>
        <end position="309"/>
    </location>
</feature>
<dbReference type="GO" id="GO:0022857">
    <property type="term" value="F:transmembrane transporter activity"/>
    <property type="evidence" value="ECO:0007669"/>
    <property type="project" value="InterPro"/>
</dbReference>
<feature type="transmembrane region" description="Helical" evidence="5">
    <location>
        <begin position="81"/>
        <end position="97"/>
    </location>
</feature>
<dbReference type="SUPFAM" id="SSF103473">
    <property type="entry name" value="MFS general substrate transporter"/>
    <property type="match status" value="1"/>
</dbReference>
<evidence type="ECO:0000256" key="2">
    <source>
        <dbReference type="ARBA" id="ARBA00022692"/>
    </source>
</evidence>
<dbReference type="Pfam" id="PF07690">
    <property type="entry name" value="MFS_1"/>
    <property type="match status" value="1"/>
</dbReference>
<keyword evidence="2 5" id="KW-0812">Transmembrane</keyword>
<dbReference type="STRING" id="474950.SAMN05421771_3857"/>
<dbReference type="Gene3D" id="1.20.1250.20">
    <property type="entry name" value="MFS general substrate transporter like domains"/>
    <property type="match status" value="2"/>
</dbReference>
<dbReference type="CDD" id="cd17319">
    <property type="entry name" value="MFS_ExuT_GudP_like"/>
    <property type="match status" value="1"/>
</dbReference>
<comment type="subcellular location">
    <subcellularLocation>
        <location evidence="1">Membrane</location>
        <topology evidence="1">Multi-pass membrane protein</topology>
    </subcellularLocation>
</comment>
<proteinExistence type="predicted"/>
<dbReference type="InterPro" id="IPR011701">
    <property type="entry name" value="MFS"/>
</dbReference>
<dbReference type="PROSITE" id="PS50850">
    <property type="entry name" value="MFS"/>
    <property type="match status" value="1"/>
</dbReference>
<feature type="transmembrane region" description="Helical" evidence="5">
    <location>
        <begin position="142"/>
        <end position="162"/>
    </location>
</feature>
<feature type="transmembrane region" description="Helical" evidence="5">
    <location>
        <begin position="168"/>
        <end position="189"/>
    </location>
</feature>
<sequence>MDLEVENSRMPRRWTPVVLLSLASLINYMDRGSLSVALPFVAKEMHLDPLQEGWALSAFSVTYVLSQMPVGWLVDRVSLKWLYAACFALWCGASAATGLATGLMTLILCRLLLGMGEAIYLPGGMKFIAEQFLPEERSIPAAVFDVGCKLGLALGLVVEVWILRRFGWRWLFLSTGFGGLVWLLPWLLLYPKPQVKDAPPTRLGSWEALRKTLSSRNAWGMAAGYACWNYFWYLVLNWGPTYLYKARGVPLEALGWVASAFYLIVAMTEVGGGWLVKRLVHGGWTLTRAIRFVIAAGFAIGMIALPASMVTGRTAAVGLFYVSALSGIVMAGLLMVPLQVSPRNQVGSWVGFQNFIGNIPGIAGPVITGWIVKRTGSFVPAFALAAVICLAGIWCYLGWVRLDRNAEA</sequence>
<dbReference type="AlphaFoldDB" id="A0A1I6MYR4"/>
<organism evidence="7 8">
    <name type="scientific">Granulicella pectinivorans</name>
    <dbReference type="NCBI Taxonomy" id="474950"/>
    <lineage>
        <taxon>Bacteria</taxon>
        <taxon>Pseudomonadati</taxon>
        <taxon>Acidobacteriota</taxon>
        <taxon>Terriglobia</taxon>
        <taxon>Terriglobales</taxon>
        <taxon>Acidobacteriaceae</taxon>
        <taxon>Granulicella</taxon>
    </lineage>
</organism>
<feature type="transmembrane region" description="Helical" evidence="5">
    <location>
        <begin position="218"/>
        <end position="236"/>
    </location>
</feature>
<evidence type="ECO:0000256" key="4">
    <source>
        <dbReference type="ARBA" id="ARBA00023136"/>
    </source>
</evidence>
<dbReference type="InterPro" id="IPR050382">
    <property type="entry name" value="MFS_Na/Anion_cotransporter"/>
</dbReference>
<evidence type="ECO:0000313" key="7">
    <source>
        <dbReference type="EMBL" id="SFS20814.1"/>
    </source>
</evidence>
<evidence type="ECO:0000256" key="3">
    <source>
        <dbReference type="ARBA" id="ARBA00022989"/>
    </source>
</evidence>
<evidence type="ECO:0000259" key="6">
    <source>
        <dbReference type="PROSITE" id="PS50850"/>
    </source>
</evidence>
<dbReference type="EMBL" id="FOZL01000002">
    <property type="protein sequence ID" value="SFS20814.1"/>
    <property type="molecule type" value="Genomic_DNA"/>
</dbReference>
<dbReference type="PANTHER" id="PTHR11662:SF399">
    <property type="entry name" value="FI19708P1-RELATED"/>
    <property type="match status" value="1"/>
</dbReference>
<name>A0A1I6MYR4_9BACT</name>
<protein>
    <submittedName>
        <fullName evidence="7">Sugar phosphate permease</fullName>
    </submittedName>
</protein>
<keyword evidence="3 5" id="KW-1133">Transmembrane helix</keyword>
<feature type="domain" description="Major facilitator superfamily (MFS) profile" evidence="6">
    <location>
        <begin position="16"/>
        <end position="404"/>
    </location>
</feature>